<organism evidence="2 3">
    <name type="scientific">Pelobates cultripes</name>
    <name type="common">Western spadefoot toad</name>
    <dbReference type="NCBI Taxonomy" id="61616"/>
    <lineage>
        <taxon>Eukaryota</taxon>
        <taxon>Metazoa</taxon>
        <taxon>Chordata</taxon>
        <taxon>Craniata</taxon>
        <taxon>Vertebrata</taxon>
        <taxon>Euteleostomi</taxon>
        <taxon>Amphibia</taxon>
        <taxon>Batrachia</taxon>
        <taxon>Anura</taxon>
        <taxon>Pelobatoidea</taxon>
        <taxon>Pelobatidae</taxon>
        <taxon>Pelobates</taxon>
    </lineage>
</organism>
<dbReference type="Proteomes" id="UP001295444">
    <property type="component" value="Chromosome 04"/>
</dbReference>
<name>A0AAD1RW18_PELCU</name>
<evidence type="ECO:0000256" key="1">
    <source>
        <dbReference type="SAM" id="MobiDB-lite"/>
    </source>
</evidence>
<keyword evidence="3" id="KW-1185">Reference proteome</keyword>
<feature type="region of interest" description="Disordered" evidence="1">
    <location>
        <begin position="1"/>
        <end position="64"/>
    </location>
</feature>
<protein>
    <submittedName>
        <fullName evidence="2">Uncharacterized protein</fullName>
    </submittedName>
</protein>
<reference evidence="2" key="1">
    <citation type="submission" date="2022-03" db="EMBL/GenBank/DDBJ databases">
        <authorList>
            <person name="Alioto T."/>
            <person name="Alioto T."/>
            <person name="Gomez Garrido J."/>
        </authorList>
    </citation>
    <scope>NUCLEOTIDE SEQUENCE</scope>
</reference>
<feature type="compositionally biased region" description="Polar residues" evidence="1">
    <location>
        <begin position="25"/>
        <end position="34"/>
    </location>
</feature>
<dbReference type="AlphaFoldDB" id="A0AAD1RW18"/>
<dbReference type="EMBL" id="OW240915">
    <property type="protein sequence ID" value="CAH2282688.1"/>
    <property type="molecule type" value="Genomic_DNA"/>
</dbReference>
<evidence type="ECO:0000313" key="2">
    <source>
        <dbReference type="EMBL" id="CAH2282688.1"/>
    </source>
</evidence>
<accession>A0AAD1RW18</accession>
<gene>
    <name evidence="2" type="ORF">PECUL_23A061930</name>
</gene>
<evidence type="ECO:0000313" key="3">
    <source>
        <dbReference type="Proteomes" id="UP001295444"/>
    </source>
</evidence>
<sequence>MDARRASSPRHCAASAREGSDPSPRRTTQTSTHSPAREEKRWANHRGLYSHHPRCLQKNGGWRRSPFSPLTEQRSWDFVKQGLWYRLKPLIWTLNTTAARMTVRLAPQEGNIYV</sequence>
<proteinExistence type="predicted"/>